<dbReference type="GO" id="GO:0005814">
    <property type="term" value="C:centriole"/>
    <property type="evidence" value="ECO:0007669"/>
    <property type="project" value="InterPro"/>
</dbReference>
<dbReference type="Proteomes" id="UP000663877">
    <property type="component" value="Unassembled WGS sequence"/>
</dbReference>
<dbReference type="EMBL" id="CAJNOI010000161">
    <property type="protein sequence ID" value="CAF1143680.1"/>
    <property type="molecule type" value="Genomic_DNA"/>
</dbReference>
<evidence type="ECO:0000313" key="5">
    <source>
        <dbReference type="EMBL" id="CAF1461002.1"/>
    </source>
</evidence>
<dbReference type="Proteomes" id="UP000663832">
    <property type="component" value="Unassembled WGS sequence"/>
</dbReference>
<dbReference type="GO" id="GO:0007268">
    <property type="term" value="P:chemical synaptic transmission"/>
    <property type="evidence" value="ECO:0007669"/>
    <property type="project" value="InterPro"/>
</dbReference>
<dbReference type="AlphaFoldDB" id="A0A815QFC4"/>
<dbReference type="PANTHER" id="PTHR36170:SF1">
    <property type="entry name" value="CENTROSOMAL PROTEIN OF 89 KDA"/>
    <property type="match status" value="1"/>
</dbReference>
<feature type="coiled-coil region" evidence="1">
    <location>
        <begin position="601"/>
        <end position="688"/>
    </location>
</feature>
<comment type="caution">
    <text evidence="5">The sequence shown here is derived from an EMBL/GenBank/DDBJ whole genome shotgun (WGS) entry which is preliminary data.</text>
</comment>
<evidence type="ECO:0008006" key="7">
    <source>
        <dbReference type="Google" id="ProtNLM"/>
    </source>
</evidence>
<dbReference type="GO" id="GO:0097539">
    <property type="term" value="C:ciliary transition fiber"/>
    <property type="evidence" value="ECO:0007669"/>
    <property type="project" value="TreeGrafter"/>
</dbReference>
<feature type="coiled-coil region" evidence="1">
    <location>
        <begin position="461"/>
        <end position="488"/>
    </location>
</feature>
<keyword evidence="6" id="KW-1185">Reference proteome</keyword>
<feature type="region of interest" description="Disordered" evidence="2">
    <location>
        <begin position="154"/>
        <end position="221"/>
    </location>
</feature>
<proteinExistence type="predicted"/>
<reference evidence="5" key="1">
    <citation type="submission" date="2021-02" db="EMBL/GenBank/DDBJ databases">
        <authorList>
            <person name="Nowell W R."/>
        </authorList>
    </citation>
    <scope>NUCLEOTIDE SEQUENCE</scope>
</reference>
<organism evidence="5 6">
    <name type="scientific">Adineta steineri</name>
    <dbReference type="NCBI Taxonomy" id="433720"/>
    <lineage>
        <taxon>Eukaryota</taxon>
        <taxon>Metazoa</taxon>
        <taxon>Spiralia</taxon>
        <taxon>Gnathifera</taxon>
        <taxon>Rotifera</taxon>
        <taxon>Eurotatoria</taxon>
        <taxon>Bdelloidea</taxon>
        <taxon>Adinetida</taxon>
        <taxon>Adinetidae</taxon>
        <taxon>Adineta</taxon>
    </lineage>
</organism>
<keyword evidence="1" id="KW-0175">Coiled coil</keyword>
<accession>A0A815QFC4</accession>
<evidence type="ECO:0000313" key="4">
    <source>
        <dbReference type="EMBL" id="CAF1143680.1"/>
    </source>
</evidence>
<feature type="region of interest" description="Disordered" evidence="2">
    <location>
        <begin position="71"/>
        <end position="136"/>
    </location>
</feature>
<name>A0A815QFC4_9BILA</name>
<feature type="compositionally biased region" description="Polar residues" evidence="2">
    <location>
        <begin position="205"/>
        <end position="220"/>
    </location>
</feature>
<dbReference type="InterPro" id="IPR033545">
    <property type="entry name" value="CEP89"/>
</dbReference>
<dbReference type="PANTHER" id="PTHR36170">
    <property type="entry name" value="CENTROSOMAL PROTEIN OF 89 KDA"/>
    <property type="match status" value="1"/>
</dbReference>
<evidence type="ECO:0000256" key="2">
    <source>
        <dbReference type="SAM" id="MobiDB-lite"/>
    </source>
</evidence>
<evidence type="ECO:0000313" key="6">
    <source>
        <dbReference type="Proteomes" id="UP000663832"/>
    </source>
</evidence>
<feature type="transmembrane region" description="Helical" evidence="3">
    <location>
        <begin position="12"/>
        <end position="34"/>
    </location>
</feature>
<feature type="coiled-coil region" evidence="1">
    <location>
        <begin position="292"/>
        <end position="407"/>
    </location>
</feature>
<dbReference type="GO" id="GO:0045202">
    <property type="term" value="C:synapse"/>
    <property type="evidence" value="ECO:0007669"/>
    <property type="project" value="GOC"/>
</dbReference>
<feature type="compositionally biased region" description="Polar residues" evidence="2">
    <location>
        <begin position="154"/>
        <end position="169"/>
    </location>
</feature>
<dbReference type="OrthoDB" id="6622877at2759"/>
<evidence type="ECO:0000256" key="1">
    <source>
        <dbReference type="SAM" id="Coils"/>
    </source>
</evidence>
<keyword evidence="3" id="KW-0812">Transmembrane</keyword>
<feature type="compositionally biased region" description="Low complexity" evidence="2">
    <location>
        <begin position="170"/>
        <end position="180"/>
    </location>
</feature>
<keyword evidence="3" id="KW-1133">Transmembrane helix</keyword>
<evidence type="ECO:0000256" key="3">
    <source>
        <dbReference type="SAM" id="Phobius"/>
    </source>
</evidence>
<sequence>MKTRGGRKEKPQLYSHIASAIIPVTSIIAVPSAVQHFPQQKIHPQEEWGPLASTLLRASFTGQMLIPSANLSSLNQSNDDDDGENNYQPSKPRTSIGRMDASTDEDESDEDGHRRQRTAQSTAVRSTSSRSASLSDAEKRLFGHITNDEVEHGLSSTIRSDTKQPQNAESSQSTSTATTTNDKELKRATVTITRQQVPNLILNPAPSQSGPTSARSNSQVDGIDGEARSITTARSSLNESTTVPISARSVSFKEPVIYEYDSPSSTTITTVNRGSVLDKIVIPPPEEYQQNSYELEKRNQLLNDEIQQLRLNNQNLQKQQEELLNRLQTSQKLSQRELNDLLKQSGHDQTKNLENLNQTLQNRCDQLQNELISLREHYAQDQGQSSARELKNENHFLKDYIHRLNAATSEYQTLHPPDALRTDMNKDQKKMQGLPMKGPSPIWLLNQKFLAPLFVCYDEKLHEREEFIKKLQNQLNDLHTEMKSITNENLSLHERIARTSSTIINQSTTHLPDMENIKRQAYLVLEENKVLQEQLNLQTNRLNDVQKTQIQEVSNLTRRLMIVENEKTEGDRTLATIRIKNEELRKKYEQSIIDGDHRIHVEDHVREVNEMKRITDELSEKHASEMQLLLRRVQDAEAAKRTAQLKLSENRSDMERLKNDIKTIKKLNQKLQIRVQTFEKKLELQQMKEQRTTAMLDKAHEDAEKYKLEQEAYSILAKTKEDEMNKTKERMQEEGKKLNDLENRLENYKSKNKERTNEVQEQIKKQYDTLKVRCSEYEQRIKQLMTLVNEKQILIDDLNSEKRNLEVDLETIWQTTNADNKRMLEQLHEMRVTS</sequence>
<keyword evidence="3" id="KW-0472">Membrane</keyword>
<dbReference type="EMBL" id="CAJNOM010000480">
    <property type="protein sequence ID" value="CAF1461002.1"/>
    <property type="molecule type" value="Genomic_DNA"/>
</dbReference>
<dbReference type="GO" id="GO:0060271">
    <property type="term" value="P:cilium assembly"/>
    <property type="evidence" value="ECO:0007669"/>
    <property type="project" value="InterPro"/>
</dbReference>
<feature type="coiled-coil region" evidence="1">
    <location>
        <begin position="717"/>
        <end position="808"/>
    </location>
</feature>
<dbReference type="GO" id="GO:0007005">
    <property type="term" value="P:mitochondrion organization"/>
    <property type="evidence" value="ECO:0007669"/>
    <property type="project" value="InterPro"/>
</dbReference>
<protein>
    <recommendedName>
        <fullName evidence="7">Centrosomal protein of 89 kDa</fullName>
    </recommendedName>
</protein>
<feature type="compositionally biased region" description="Low complexity" evidence="2">
    <location>
        <begin position="118"/>
        <end position="135"/>
    </location>
</feature>
<gene>
    <name evidence="4" type="ORF">BJG266_LOCUS23691</name>
    <name evidence="5" type="ORF">QVE165_LOCUS40941</name>
</gene>